<sequence length="657" mass="74621">MNKITLLGMEYQREELTKTLMELGVVEISDVDIDEYGELIGNPDVNSELQRIETELSYIDSALDCLGRYAPVKASLFGGRREVNISEFNGIVKNRESVWNLVTDILKKEEYLVSLKSEENRLNNLYLSLLPWKELDVPLDFAGTQKTVFQYGTIPSIVDWNSVVAELTEKIPNSYVERINSDKDQHYVFFIVHRENEEECLSYLQSKGYSRATFSGLTGTVAENIERINGRISEIMSEREKTIEKIKNMAGHRSEMEVLYDWLLMEKSRLEATEKFIKTKKVFMIKGWVPERNAPDVKKLLESKFVVYVEIEEPGKNEEFPVLLENRGIAETGEPVMKMYSLPSSREIDPNAVMAPFFIMFFGLMFSDGGYGLILSLLSGIILWRFKLEDEMRKFMKLMFFCGLSTMFWGLMFGGWFGISSLVRYAVWFDMVSEPERMLSWSLLFGIIHIYAGFAIKAANLIREKKYLDALYDVGFVYIFYTGAVLFLLPYAPAVNQDKVAPLVNIGRYMLVVGGVLLLLTQGRDRKNIFGKIAGGLSSLYNVVSFLSDVLSYSRLLALGLATAIIASIVNQLSVMFDMPIVLKVIVAVVILVVGHAVNFGINALGAYVHSCRLQYLEFFGKFYTGGGEAFSPLKINTKYTKLKLNADYEMQTIHTA</sequence>
<gene>
    <name evidence="9" type="ORF">CSTERTH_01820</name>
</gene>
<feature type="transmembrane region" description="Helical" evidence="8">
    <location>
        <begin position="500"/>
        <end position="520"/>
    </location>
</feature>
<proteinExistence type="inferred from homology"/>
<evidence type="ECO:0000256" key="1">
    <source>
        <dbReference type="ARBA" id="ARBA00004141"/>
    </source>
</evidence>
<feature type="transmembrane region" description="Helical" evidence="8">
    <location>
        <begin position="553"/>
        <end position="573"/>
    </location>
</feature>
<evidence type="ECO:0000313" key="10">
    <source>
        <dbReference type="Proteomes" id="UP000092971"/>
    </source>
</evidence>
<keyword evidence="3" id="KW-0813">Transport</keyword>
<keyword evidence="5 8" id="KW-1133">Transmembrane helix</keyword>
<evidence type="ECO:0000256" key="4">
    <source>
        <dbReference type="ARBA" id="ARBA00022692"/>
    </source>
</evidence>
<dbReference type="GO" id="GO:0051117">
    <property type="term" value="F:ATPase binding"/>
    <property type="evidence" value="ECO:0007669"/>
    <property type="project" value="TreeGrafter"/>
</dbReference>
<dbReference type="Gene3D" id="1.20.1460.20">
    <property type="match status" value="1"/>
</dbReference>
<dbReference type="Gene3D" id="3.30.70.2750">
    <property type="match status" value="1"/>
</dbReference>
<feature type="transmembrane region" description="Helical" evidence="8">
    <location>
        <begin position="471"/>
        <end position="494"/>
    </location>
</feature>
<reference evidence="9 10" key="1">
    <citation type="submission" date="2016-02" db="EMBL/GenBank/DDBJ databases">
        <title>Comparison of Clostridium stercorarium subspecies using comparative genomics and transcriptomics.</title>
        <authorList>
            <person name="Schellenberg J."/>
            <person name="Thallinger G."/>
            <person name="Levin D.B."/>
            <person name="Zhang X."/>
            <person name="Alvare G."/>
            <person name="Fristensky B."/>
            <person name="Sparling R."/>
        </authorList>
    </citation>
    <scope>NUCLEOTIDE SEQUENCE [LARGE SCALE GENOMIC DNA]</scope>
    <source>
        <strain evidence="9 10">DSM 2910</strain>
    </source>
</reference>
<accession>A0A1B1YAR2</accession>
<organism evidence="9 10">
    <name type="scientific">Thermoclostridium stercorarium subsp. thermolacticum DSM 2910</name>
    <dbReference type="NCBI Taxonomy" id="1121336"/>
    <lineage>
        <taxon>Bacteria</taxon>
        <taxon>Bacillati</taxon>
        <taxon>Bacillota</taxon>
        <taxon>Clostridia</taxon>
        <taxon>Eubacteriales</taxon>
        <taxon>Oscillospiraceae</taxon>
        <taxon>Thermoclostridium</taxon>
    </lineage>
</organism>
<dbReference type="PANTHER" id="PTHR11629">
    <property type="entry name" value="VACUOLAR PROTON ATPASES"/>
    <property type="match status" value="1"/>
</dbReference>
<dbReference type="PANTHER" id="PTHR11629:SF63">
    <property type="entry name" value="V-TYPE PROTON ATPASE SUBUNIT A"/>
    <property type="match status" value="1"/>
</dbReference>
<evidence type="ECO:0000256" key="8">
    <source>
        <dbReference type="SAM" id="Phobius"/>
    </source>
</evidence>
<evidence type="ECO:0000256" key="3">
    <source>
        <dbReference type="ARBA" id="ARBA00022448"/>
    </source>
</evidence>
<evidence type="ECO:0000313" key="9">
    <source>
        <dbReference type="EMBL" id="ANW97861.1"/>
    </source>
</evidence>
<comment type="subcellular location">
    <subcellularLocation>
        <location evidence="1">Membrane</location>
        <topology evidence="1">Multi-pass membrane protein</topology>
    </subcellularLocation>
</comment>
<dbReference type="Proteomes" id="UP000092971">
    <property type="component" value="Chromosome"/>
</dbReference>
<comment type="similarity">
    <text evidence="2">Belongs to the V-ATPase 116 kDa subunit family.</text>
</comment>
<dbReference type="AlphaFoldDB" id="A0A1B1YAR2"/>
<dbReference type="GO" id="GO:0007035">
    <property type="term" value="P:vacuolar acidification"/>
    <property type="evidence" value="ECO:0007669"/>
    <property type="project" value="TreeGrafter"/>
</dbReference>
<feature type="transmembrane region" description="Helical" evidence="8">
    <location>
        <begin position="353"/>
        <end position="386"/>
    </location>
</feature>
<feature type="transmembrane region" description="Helical" evidence="8">
    <location>
        <begin position="439"/>
        <end position="459"/>
    </location>
</feature>
<evidence type="ECO:0000256" key="2">
    <source>
        <dbReference type="ARBA" id="ARBA00009904"/>
    </source>
</evidence>
<feature type="transmembrane region" description="Helical" evidence="8">
    <location>
        <begin position="585"/>
        <end position="609"/>
    </location>
</feature>
<keyword evidence="6" id="KW-0406">Ion transport</keyword>
<dbReference type="InterPro" id="IPR002490">
    <property type="entry name" value="V-ATPase_116kDa_su"/>
</dbReference>
<dbReference type="EMBL" id="CP014672">
    <property type="protein sequence ID" value="ANW97861.1"/>
    <property type="molecule type" value="Genomic_DNA"/>
</dbReference>
<evidence type="ECO:0000256" key="6">
    <source>
        <dbReference type="ARBA" id="ARBA00023065"/>
    </source>
</evidence>
<dbReference type="Pfam" id="PF01496">
    <property type="entry name" value="V_ATPase_I"/>
    <property type="match status" value="2"/>
</dbReference>
<dbReference type="Gene3D" id="3.30.70.2170">
    <property type="match status" value="1"/>
</dbReference>
<protein>
    <submittedName>
        <fullName evidence="9">ATPase</fullName>
    </submittedName>
</protein>
<keyword evidence="7 8" id="KW-0472">Membrane</keyword>
<keyword evidence="4 8" id="KW-0812">Transmembrane</keyword>
<dbReference type="GO" id="GO:0033179">
    <property type="term" value="C:proton-transporting V-type ATPase, V0 domain"/>
    <property type="evidence" value="ECO:0007669"/>
    <property type="project" value="InterPro"/>
</dbReference>
<dbReference type="GO" id="GO:0046961">
    <property type="term" value="F:proton-transporting ATPase activity, rotational mechanism"/>
    <property type="evidence" value="ECO:0007669"/>
    <property type="project" value="InterPro"/>
</dbReference>
<dbReference type="GO" id="GO:0016471">
    <property type="term" value="C:vacuolar proton-transporting V-type ATPase complex"/>
    <property type="evidence" value="ECO:0007669"/>
    <property type="project" value="TreeGrafter"/>
</dbReference>
<evidence type="ECO:0000256" key="7">
    <source>
        <dbReference type="ARBA" id="ARBA00023136"/>
    </source>
</evidence>
<evidence type="ECO:0000256" key="5">
    <source>
        <dbReference type="ARBA" id="ARBA00022989"/>
    </source>
</evidence>
<name>A0A1B1YAR2_THEST</name>
<feature type="transmembrane region" description="Helical" evidence="8">
    <location>
        <begin position="398"/>
        <end position="419"/>
    </location>
</feature>